<accession>A0A9Q1KT95</accession>
<comment type="caution">
    <text evidence="2">The sequence shown here is derived from an EMBL/GenBank/DDBJ whole genome shotgun (WGS) entry which is preliminary data.</text>
</comment>
<dbReference type="PANTHER" id="PTHR31589:SF223">
    <property type="entry name" value="PROTEIN, PUTATIVE (DUF239)-RELATED"/>
    <property type="match status" value="1"/>
</dbReference>
<organism evidence="2 3">
    <name type="scientific">Carnegiea gigantea</name>
    <dbReference type="NCBI Taxonomy" id="171969"/>
    <lineage>
        <taxon>Eukaryota</taxon>
        <taxon>Viridiplantae</taxon>
        <taxon>Streptophyta</taxon>
        <taxon>Embryophyta</taxon>
        <taxon>Tracheophyta</taxon>
        <taxon>Spermatophyta</taxon>
        <taxon>Magnoliopsida</taxon>
        <taxon>eudicotyledons</taxon>
        <taxon>Gunneridae</taxon>
        <taxon>Pentapetalae</taxon>
        <taxon>Caryophyllales</taxon>
        <taxon>Cactineae</taxon>
        <taxon>Cactaceae</taxon>
        <taxon>Cactoideae</taxon>
        <taxon>Echinocereeae</taxon>
        <taxon>Carnegiea</taxon>
    </lineage>
</organism>
<dbReference type="AlphaFoldDB" id="A0A9Q1KT95"/>
<feature type="domain" description="Neprosin PEP catalytic" evidence="1">
    <location>
        <begin position="1"/>
        <end position="265"/>
    </location>
</feature>
<dbReference type="InterPro" id="IPR004314">
    <property type="entry name" value="Neprosin"/>
</dbReference>
<dbReference type="Pfam" id="PF03080">
    <property type="entry name" value="Neprosin"/>
    <property type="match status" value="1"/>
</dbReference>
<dbReference type="PROSITE" id="PS52045">
    <property type="entry name" value="NEPROSIN_PEP_CD"/>
    <property type="match status" value="1"/>
</dbReference>
<keyword evidence="3" id="KW-1185">Reference proteome</keyword>
<gene>
    <name evidence="2" type="ORF">Cgig2_002416</name>
</gene>
<proteinExistence type="predicted"/>
<protein>
    <recommendedName>
        <fullName evidence="1">Neprosin PEP catalytic domain-containing protein</fullName>
    </recommendedName>
</protein>
<evidence type="ECO:0000313" key="2">
    <source>
        <dbReference type="EMBL" id="KAJ8449284.1"/>
    </source>
</evidence>
<evidence type="ECO:0000259" key="1">
    <source>
        <dbReference type="PROSITE" id="PS52045"/>
    </source>
</evidence>
<reference evidence="2" key="1">
    <citation type="submission" date="2022-04" db="EMBL/GenBank/DDBJ databases">
        <title>Carnegiea gigantea Genome sequencing and assembly v2.</title>
        <authorList>
            <person name="Copetti D."/>
            <person name="Sanderson M.J."/>
            <person name="Burquez A."/>
            <person name="Wojciechowski M.F."/>
        </authorList>
    </citation>
    <scope>NUCLEOTIDE SEQUENCE</scope>
    <source>
        <strain evidence="2">SGP5-SGP5p</strain>
        <tissue evidence="2">Aerial part</tissue>
    </source>
</reference>
<dbReference type="EMBL" id="JAKOGI010000022">
    <property type="protein sequence ID" value="KAJ8449284.1"/>
    <property type="molecule type" value="Genomic_DNA"/>
</dbReference>
<evidence type="ECO:0000313" key="3">
    <source>
        <dbReference type="Proteomes" id="UP001153076"/>
    </source>
</evidence>
<dbReference type="Proteomes" id="UP001153076">
    <property type="component" value="Unassembled WGS sequence"/>
</dbReference>
<name>A0A9Q1KT95_9CARY</name>
<dbReference type="PANTHER" id="PTHR31589">
    <property type="entry name" value="PROTEIN, PUTATIVE (DUF239)-RELATED-RELATED"/>
    <property type="match status" value="1"/>
</dbReference>
<dbReference type="OrthoDB" id="1858978at2759"/>
<sequence length="268" mass="29297">MSRSKAGVDLIDLMDAHAQMRPSSKPTWGAVSDFTEDTKMSNFGLEDGGCPSGMVPIRRASDDDRIQAQMLSKIYAPSIHPLSARPEPGTHYAIVQTKTGPGFIKYHGVGANISVYSPPVVRSQYTLGHIRLQDGSESTQVGWMDLVNGNWWLEVSNGSDFKKVGFWPKIFFSGLAEPAPYAACGGITYGKPGELDPPMGAGYYPVKDTRFDAYCANIAIVNQQYKFVSVHVEEFADTDAYRVKDKGIRRSFGHLAYFGSPGGRPSSL</sequence>
<dbReference type="InterPro" id="IPR053168">
    <property type="entry name" value="Glutamic_endopeptidase"/>
</dbReference>